<proteinExistence type="predicted"/>
<reference evidence="1" key="2">
    <citation type="submission" date="2020-09" db="EMBL/GenBank/DDBJ databases">
        <authorList>
            <person name="Sun Q."/>
            <person name="Zhou Y."/>
        </authorList>
    </citation>
    <scope>NUCLEOTIDE SEQUENCE</scope>
    <source>
        <strain evidence="1">CGMCC 1.15760</strain>
    </source>
</reference>
<name>A0A917G686_9BACI</name>
<sequence>MGHSPFCEFDLSYVLEKYPTIESIDLEKLLGSFKITFDSYENSSFESP</sequence>
<comment type="caution">
    <text evidence="1">The sequence shown here is derived from an EMBL/GenBank/DDBJ whole genome shotgun (WGS) entry which is preliminary data.</text>
</comment>
<gene>
    <name evidence="1" type="ORF">GCM10007425_18010</name>
</gene>
<accession>A0A917G686</accession>
<protein>
    <submittedName>
        <fullName evidence="1">Uncharacterized protein</fullName>
    </submittedName>
</protein>
<keyword evidence="2" id="KW-1185">Reference proteome</keyword>
<dbReference type="EMBL" id="BMJT01000005">
    <property type="protein sequence ID" value="GGG23946.1"/>
    <property type="molecule type" value="Genomic_DNA"/>
</dbReference>
<reference evidence="1" key="1">
    <citation type="journal article" date="2014" name="Int. J. Syst. Evol. Microbiol.">
        <title>Complete genome sequence of Corynebacterium casei LMG S-19264T (=DSM 44701T), isolated from a smear-ripened cheese.</title>
        <authorList>
            <consortium name="US DOE Joint Genome Institute (JGI-PGF)"/>
            <person name="Walter F."/>
            <person name="Albersmeier A."/>
            <person name="Kalinowski J."/>
            <person name="Ruckert C."/>
        </authorList>
    </citation>
    <scope>NUCLEOTIDE SEQUENCE</scope>
    <source>
        <strain evidence="1">CGMCC 1.15760</strain>
    </source>
</reference>
<evidence type="ECO:0000313" key="2">
    <source>
        <dbReference type="Proteomes" id="UP000616608"/>
    </source>
</evidence>
<evidence type="ECO:0000313" key="1">
    <source>
        <dbReference type="EMBL" id="GGG23946.1"/>
    </source>
</evidence>
<dbReference type="Proteomes" id="UP000616608">
    <property type="component" value="Unassembled WGS sequence"/>
</dbReference>
<organism evidence="1 2">
    <name type="scientific">Lysinibacillus alkalisoli</name>
    <dbReference type="NCBI Taxonomy" id="1911548"/>
    <lineage>
        <taxon>Bacteria</taxon>
        <taxon>Bacillati</taxon>
        <taxon>Bacillota</taxon>
        <taxon>Bacilli</taxon>
        <taxon>Bacillales</taxon>
        <taxon>Bacillaceae</taxon>
        <taxon>Lysinibacillus</taxon>
    </lineage>
</organism>
<dbReference type="AlphaFoldDB" id="A0A917G686"/>